<dbReference type="OrthoDB" id="9806365at2"/>
<dbReference type="GO" id="GO:0009306">
    <property type="term" value="P:protein secretion"/>
    <property type="evidence" value="ECO:0007669"/>
    <property type="project" value="UniProtKB-UniRule"/>
</dbReference>
<evidence type="ECO:0000256" key="5">
    <source>
        <dbReference type="ARBA" id="ARBA00022927"/>
    </source>
</evidence>
<keyword evidence="4 9" id="KW-0812">Transmembrane</keyword>
<dbReference type="RefSeq" id="WP_154029095.1">
    <property type="nucleotide sequence ID" value="NZ_LR217710.1"/>
</dbReference>
<dbReference type="GO" id="GO:0043952">
    <property type="term" value="P:protein transport by the Sec complex"/>
    <property type="evidence" value="ECO:0007669"/>
    <property type="project" value="UniProtKB-UniRule"/>
</dbReference>
<dbReference type="InterPro" id="IPR005807">
    <property type="entry name" value="SecE_bac"/>
</dbReference>
<dbReference type="GO" id="GO:0005886">
    <property type="term" value="C:plasma membrane"/>
    <property type="evidence" value="ECO:0007669"/>
    <property type="project" value="UniProtKB-UniRule"/>
</dbReference>
<keyword evidence="2 9" id="KW-0813">Transport</keyword>
<name>A0A451D672_9GAMM</name>
<comment type="subcellular location">
    <subcellularLocation>
        <location evidence="1">Membrane</location>
    </subcellularLocation>
</comment>
<proteinExistence type="inferred from homology"/>
<accession>A0A451D672</accession>
<feature type="transmembrane region" description="Helical" evidence="9">
    <location>
        <begin position="20"/>
        <end position="38"/>
    </location>
</feature>
<dbReference type="PANTHER" id="PTHR33910">
    <property type="entry name" value="PROTEIN TRANSLOCASE SUBUNIT SECE"/>
    <property type="match status" value="1"/>
</dbReference>
<dbReference type="InterPro" id="IPR001901">
    <property type="entry name" value="Translocase_SecE/Sec61-g"/>
</dbReference>
<feature type="transmembrane region" description="Helical" evidence="9">
    <location>
        <begin position="44"/>
        <end position="61"/>
    </location>
</feature>
<dbReference type="Proteomes" id="UP000294344">
    <property type="component" value="Chromosome"/>
</dbReference>
<dbReference type="PRINTS" id="PR01650">
    <property type="entry name" value="SECETRNLCASE"/>
</dbReference>
<evidence type="ECO:0000256" key="3">
    <source>
        <dbReference type="ARBA" id="ARBA00022475"/>
    </source>
</evidence>
<dbReference type="EMBL" id="LR217710">
    <property type="protein sequence ID" value="VFP81328.1"/>
    <property type="molecule type" value="Genomic_DNA"/>
</dbReference>
<evidence type="ECO:0000313" key="11">
    <source>
        <dbReference type="Proteomes" id="UP000294344"/>
    </source>
</evidence>
<evidence type="ECO:0000256" key="1">
    <source>
        <dbReference type="ARBA" id="ARBA00004370"/>
    </source>
</evidence>
<evidence type="ECO:0000256" key="7">
    <source>
        <dbReference type="ARBA" id="ARBA00023010"/>
    </source>
</evidence>
<evidence type="ECO:0000313" key="10">
    <source>
        <dbReference type="EMBL" id="VFP81328.1"/>
    </source>
</evidence>
<dbReference type="Pfam" id="PF00584">
    <property type="entry name" value="SecE"/>
    <property type="match status" value="1"/>
</dbReference>
<feature type="transmembrane region" description="Helical" evidence="9">
    <location>
        <begin position="97"/>
        <end position="124"/>
    </location>
</feature>
<dbReference type="AlphaFoldDB" id="A0A451D672"/>
<keyword evidence="6 9" id="KW-1133">Transmembrane helix</keyword>
<dbReference type="InterPro" id="IPR038379">
    <property type="entry name" value="SecE_sf"/>
</dbReference>
<organism evidence="10 11">
    <name type="scientific">Buchnera aphidicola</name>
    <name type="common">Cinara curvipes</name>
    <dbReference type="NCBI Taxonomy" id="2518975"/>
    <lineage>
        <taxon>Bacteria</taxon>
        <taxon>Pseudomonadati</taxon>
        <taxon>Pseudomonadota</taxon>
        <taxon>Gammaproteobacteria</taxon>
        <taxon>Enterobacterales</taxon>
        <taxon>Erwiniaceae</taxon>
        <taxon>Buchnera</taxon>
    </lineage>
</organism>
<gene>
    <name evidence="9 10" type="primary">secE</name>
    <name evidence="10" type="ORF">BUCICURV3402_025</name>
</gene>
<reference evidence="10 11" key="1">
    <citation type="submission" date="2019-02" db="EMBL/GenBank/DDBJ databases">
        <authorList>
            <person name="Manzano-Marin A."/>
            <person name="Manzano-Marin A."/>
        </authorList>
    </citation>
    <scope>NUCLEOTIDE SEQUENCE [LARGE SCALE GENOMIC DNA]</scope>
    <source>
        <strain evidence="10 11">BuCicurvipes</strain>
    </source>
</reference>
<comment type="caution">
    <text evidence="9">Lacks conserved residue(s) required for the propagation of feature annotation.</text>
</comment>
<comment type="subunit">
    <text evidence="9">Component of the Sec protein translocase complex. Heterotrimer consisting of SecY, SecE and SecG subunits. The heterotrimers can form oligomers, although 1 heterotrimer is thought to be able to translocate proteins. Interacts with the ribosome. Interacts with SecDF, and other proteins may be involved. Interacts with SecA.</text>
</comment>
<evidence type="ECO:0000256" key="8">
    <source>
        <dbReference type="ARBA" id="ARBA00023136"/>
    </source>
</evidence>
<dbReference type="GO" id="GO:0065002">
    <property type="term" value="P:intracellular protein transmembrane transport"/>
    <property type="evidence" value="ECO:0007669"/>
    <property type="project" value="UniProtKB-UniRule"/>
</dbReference>
<sequence>MHIYNIYQTYMNHKEKIKWFCIITIILLIISTYIFFLYKSSKTLKIIFFSTLFIILLKIFFHTILSKKILIFINEIKLELSNIVWPSFKETSQTTGIVIFLIILTSIFLWMIDGIILRIISYILSPRL</sequence>
<evidence type="ECO:0000256" key="4">
    <source>
        <dbReference type="ARBA" id="ARBA00022692"/>
    </source>
</evidence>
<evidence type="ECO:0000256" key="9">
    <source>
        <dbReference type="HAMAP-Rule" id="MF_00422"/>
    </source>
</evidence>
<comment type="function">
    <text evidence="9">Essential subunit of the Sec protein translocation channel SecYEG. Clamps together the 2 halves of SecY. May contact the channel plug during translocation.</text>
</comment>
<comment type="similarity">
    <text evidence="9">Belongs to the SecE/SEC61-gamma family.</text>
</comment>
<dbReference type="PANTHER" id="PTHR33910:SF1">
    <property type="entry name" value="PROTEIN TRANSLOCASE SUBUNIT SECE"/>
    <property type="match status" value="1"/>
</dbReference>
<dbReference type="GO" id="GO:0008320">
    <property type="term" value="F:protein transmembrane transporter activity"/>
    <property type="evidence" value="ECO:0007669"/>
    <property type="project" value="UniProtKB-UniRule"/>
</dbReference>
<protein>
    <recommendedName>
        <fullName evidence="9">Protein translocase subunit SecE</fullName>
    </recommendedName>
</protein>
<dbReference type="HAMAP" id="MF_00422">
    <property type="entry name" value="SecE"/>
    <property type="match status" value="1"/>
</dbReference>
<dbReference type="NCBIfam" id="TIGR00964">
    <property type="entry name" value="secE_bact"/>
    <property type="match status" value="1"/>
</dbReference>
<keyword evidence="8 9" id="KW-0472">Membrane</keyword>
<keyword evidence="7 9" id="KW-0811">Translocation</keyword>
<evidence type="ECO:0000256" key="2">
    <source>
        <dbReference type="ARBA" id="ARBA00022448"/>
    </source>
</evidence>
<keyword evidence="5 9" id="KW-0653">Protein transport</keyword>
<dbReference type="GO" id="GO:0006605">
    <property type="term" value="P:protein targeting"/>
    <property type="evidence" value="ECO:0007669"/>
    <property type="project" value="UniProtKB-UniRule"/>
</dbReference>
<dbReference type="Gene3D" id="1.20.5.1030">
    <property type="entry name" value="Preprotein translocase secy subunit"/>
    <property type="match status" value="1"/>
</dbReference>
<evidence type="ECO:0000256" key="6">
    <source>
        <dbReference type="ARBA" id="ARBA00022989"/>
    </source>
</evidence>
<keyword evidence="3 9" id="KW-1003">Cell membrane</keyword>